<dbReference type="Proteomes" id="UP000178349">
    <property type="component" value="Unassembled WGS sequence"/>
</dbReference>
<protein>
    <submittedName>
        <fullName evidence="2">Uncharacterized protein</fullName>
    </submittedName>
</protein>
<accession>A0A1F6NRF8</accession>
<reference evidence="2 3" key="1">
    <citation type="journal article" date="2016" name="Nat. Commun.">
        <title>Thousands of microbial genomes shed light on interconnected biogeochemical processes in an aquifer system.</title>
        <authorList>
            <person name="Anantharaman K."/>
            <person name="Brown C.T."/>
            <person name="Hug L.A."/>
            <person name="Sharon I."/>
            <person name="Castelle C.J."/>
            <person name="Probst A.J."/>
            <person name="Thomas B.C."/>
            <person name="Singh A."/>
            <person name="Wilkins M.J."/>
            <person name="Karaoz U."/>
            <person name="Brodie E.L."/>
            <person name="Williams K.H."/>
            <person name="Hubbard S.S."/>
            <person name="Banfield J.F."/>
        </authorList>
    </citation>
    <scope>NUCLEOTIDE SEQUENCE [LARGE SCALE GENOMIC DNA]</scope>
</reference>
<name>A0A1F6NRF8_9BACT</name>
<evidence type="ECO:0000256" key="1">
    <source>
        <dbReference type="SAM" id="MobiDB-lite"/>
    </source>
</evidence>
<feature type="region of interest" description="Disordered" evidence="1">
    <location>
        <begin position="35"/>
        <end position="63"/>
    </location>
</feature>
<feature type="compositionally biased region" description="Basic and acidic residues" evidence="1">
    <location>
        <begin position="101"/>
        <end position="148"/>
    </location>
</feature>
<proteinExistence type="predicted"/>
<organism evidence="2 3">
    <name type="scientific">Candidatus Magasanikbacteria bacterium RIFOXYC12_FULL_33_11</name>
    <dbReference type="NCBI Taxonomy" id="1798701"/>
    <lineage>
        <taxon>Bacteria</taxon>
        <taxon>Candidatus Magasanikiibacteriota</taxon>
    </lineage>
</organism>
<comment type="caution">
    <text evidence="2">The sequence shown here is derived from an EMBL/GenBank/DDBJ whole genome shotgun (WGS) entry which is preliminary data.</text>
</comment>
<evidence type="ECO:0000313" key="2">
    <source>
        <dbReference type="EMBL" id="OGH86521.1"/>
    </source>
</evidence>
<sequence>MPPGEVARSRDPAIEAWNLKKQAKAEAEAARLKAIAEEDSNLNKPRRTLENDDQLENKPVYSDKFSEEKTIEVPLDPAKFAEQKAIEDLGIEVFSGETDDGASKETRPRSRRAESASRRRTAEVRRNKEIHQRKTAEMEKTIRESFGL</sequence>
<evidence type="ECO:0000313" key="3">
    <source>
        <dbReference type="Proteomes" id="UP000178349"/>
    </source>
</evidence>
<feature type="region of interest" description="Disordered" evidence="1">
    <location>
        <begin position="93"/>
        <end position="148"/>
    </location>
</feature>
<dbReference type="AlphaFoldDB" id="A0A1F6NRF8"/>
<gene>
    <name evidence="2" type="ORF">A2493_03105</name>
</gene>
<dbReference type="EMBL" id="MFQW01000015">
    <property type="protein sequence ID" value="OGH86521.1"/>
    <property type="molecule type" value="Genomic_DNA"/>
</dbReference>